<evidence type="ECO:0000313" key="8">
    <source>
        <dbReference type="Proteomes" id="UP001597109"/>
    </source>
</evidence>
<evidence type="ECO:0000259" key="6">
    <source>
        <dbReference type="Pfam" id="PF08546"/>
    </source>
</evidence>
<dbReference type="NCBIfam" id="TIGR00745">
    <property type="entry name" value="apbA_panE"/>
    <property type="match status" value="1"/>
</dbReference>
<evidence type="ECO:0000256" key="2">
    <source>
        <dbReference type="ARBA" id="ARBA00022857"/>
    </source>
</evidence>
<dbReference type="EMBL" id="JBHTKI010000019">
    <property type="protein sequence ID" value="MFD1032162.1"/>
    <property type="molecule type" value="Genomic_DNA"/>
</dbReference>
<proteinExistence type="inferred from homology"/>
<dbReference type="SUPFAM" id="SSF51735">
    <property type="entry name" value="NAD(P)-binding Rossmann-fold domains"/>
    <property type="match status" value="1"/>
</dbReference>
<sequence>MKILVVGAGAIGGYFGGRLLEKGEDVTFLVRDRRKKELESTGLNIESVNGDCRLTPPLITKNSKAQEYDVVLLSTKSYQLAGAIEDVRPFVGKETMVLPLLNGIAHVDQLVEAFGEQSVIGGLCFVEATLDEKGAIVQASPMNQLVYGERSGESIDRIKRLQKSFDGTKADFVLSGNIEQEMWHKYLFITTMSGITTLFEQPIGPIRQLESGQRTIAALLKELEEVMLKFGAPVEPGISEKLLDKLNSMGEGMKSSMQRDAEKSVPIEADHLQGYLLEKAHELEVAVPVLETVYTKLKLYEKTVNNSLHF</sequence>
<dbReference type="Proteomes" id="UP001597109">
    <property type="component" value="Unassembled WGS sequence"/>
</dbReference>
<dbReference type="InterPro" id="IPR013332">
    <property type="entry name" value="KPR_N"/>
</dbReference>
<keyword evidence="8" id="KW-1185">Reference proteome</keyword>
<organism evidence="7 8">
    <name type="scientific">Metaplanococcus flavidus</name>
    <dbReference type="NCBI Taxonomy" id="569883"/>
    <lineage>
        <taxon>Bacteria</taxon>
        <taxon>Bacillati</taxon>
        <taxon>Bacillota</taxon>
        <taxon>Bacilli</taxon>
        <taxon>Bacillales</taxon>
        <taxon>Caryophanaceae</taxon>
        <taxon>Metaplanococcus</taxon>
    </lineage>
</organism>
<dbReference type="PANTHER" id="PTHR21708">
    <property type="entry name" value="PROBABLE 2-DEHYDROPANTOATE 2-REDUCTASE"/>
    <property type="match status" value="1"/>
</dbReference>
<keyword evidence="2 4" id="KW-0521">NADP</keyword>
<dbReference type="InterPro" id="IPR036291">
    <property type="entry name" value="NAD(P)-bd_dom_sf"/>
</dbReference>
<evidence type="ECO:0000313" key="7">
    <source>
        <dbReference type="EMBL" id="MFD1032162.1"/>
    </source>
</evidence>
<dbReference type="RefSeq" id="WP_144839358.1">
    <property type="nucleotide sequence ID" value="NZ_JBHTKI010000019.1"/>
</dbReference>
<keyword evidence="3 4" id="KW-0560">Oxidoreductase</keyword>
<feature type="domain" description="Ketopantoate reductase N-terminal" evidence="5">
    <location>
        <begin position="3"/>
        <end position="150"/>
    </location>
</feature>
<comment type="catalytic activity">
    <reaction evidence="4">
        <text>(R)-pantoate + NADP(+) = 2-dehydropantoate + NADPH + H(+)</text>
        <dbReference type="Rhea" id="RHEA:16233"/>
        <dbReference type="ChEBI" id="CHEBI:11561"/>
        <dbReference type="ChEBI" id="CHEBI:15378"/>
        <dbReference type="ChEBI" id="CHEBI:15980"/>
        <dbReference type="ChEBI" id="CHEBI:57783"/>
        <dbReference type="ChEBI" id="CHEBI:58349"/>
        <dbReference type="EC" id="1.1.1.169"/>
    </reaction>
</comment>
<accession>A0ABW3LG92</accession>
<dbReference type="PANTHER" id="PTHR21708:SF26">
    <property type="entry name" value="2-DEHYDROPANTOATE 2-REDUCTASE"/>
    <property type="match status" value="1"/>
</dbReference>
<dbReference type="Gene3D" id="3.40.50.720">
    <property type="entry name" value="NAD(P)-binding Rossmann-like Domain"/>
    <property type="match status" value="1"/>
</dbReference>
<dbReference type="Pfam" id="PF08546">
    <property type="entry name" value="ApbA_C"/>
    <property type="match status" value="1"/>
</dbReference>
<evidence type="ECO:0000256" key="3">
    <source>
        <dbReference type="ARBA" id="ARBA00023002"/>
    </source>
</evidence>
<dbReference type="InterPro" id="IPR013752">
    <property type="entry name" value="KPA_reductase"/>
</dbReference>
<dbReference type="SUPFAM" id="SSF48179">
    <property type="entry name" value="6-phosphogluconate dehydrogenase C-terminal domain-like"/>
    <property type="match status" value="1"/>
</dbReference>
<gene>
    <name evidence="7" type="ORF">ACFQ1X_12045</name>
</gene>
<comment type="caution">
    <text evidence="7">The sequence shown here is derived from an EMBL/GenBank/DDBJ whole genome shotgun (WGS) entry which is preliminary data.</text>
</comment>
<reference evidence="8" key="1">
    <citation type="journal article" date="2019" name="Int. J. Syst. Evol. Microbiol.">
        <title>The Global Catalogue of Microorganisms (GCM) 10K type strain sequencing project: providing services to taxonomists for standard genome sequencing and annotation.</title>
        <authorList>
            <consortium name="The Broad Institute Genomics Platform"/>
            <consortium name="The Broad Institute Genome Sequencing Center for Infectious Disease"/>
            <person name="Wu L."/>
            <person name="Ma J."/>
        </authorList>
    </citation>
    <scope>NUCLEOTIDE SEQUENCE [LARGE SCALE GENOMIC DNA]</scope>
    <source>
        <strain evidence="8">CCUG 56756</strain>
    </source>
</reference>
<dbReference type="InterPro" id="IPR051402">
    <property type="entry name" value="KPR-Related"/>
</dbReference>
<dbReference type="EC" id="1.1.1.169" evidence="4"/>
<protein>
    <recommendedName>
        <fullName evidence="4">2-dehydropantoate 2-reductase</fullName>
        <ecNumber evidence="4">1.1.1.169</ecNumber>
    </recommendedName>
    <alternativeName>
        <fullName evidence="4">Ketopantoate reductase</fullName>
    </alternativeName>
</protein>
<evidence type="ECO:0000256" key="4">
    <source>
        <dbReference type="RuleBase" id="RU362068"/>
    </source>
</evidence>
<evidence type="ECO:0000256" key="1">
    <source>
        <dbReference type="ARBA" id="ARBA00007870"/>
    </source>
</evidence>
<feature type="domain" description="Ketopantoate reductase C-terminal" evidence="6">
    <location>
        <begin position="177"/>
        <end position="301"/>
    </location>
</feature>
<dbReference type="Pfam" id="PF02558">
    <property type="entry name" value="ApbA"/>
    <property type="match status" value="1"/>
</dbReference>
<keyword evidence="4" id="KW-0566">Pantothenate biosynthesis</keyword>
<comment type="pathway">
    <text evidence="4">Cofactor biosynthesis; (R)-pantothenate biosynthesis; (R)-pantoate from 3-methyl-2-oxobutanoate: step 2/2.</text>
</comment>
<dbReference type="Gene3D" id="1.10.1040.10">
    <property type="entry name" value="N-(1-d-carboxylethyl)-l-norvaline Dehydrogenase, domain 2"/>
    <property type="match status" value="1"/>
</dbReference>
<evidence type="ECO:0000259" key="5">
    <source>
        <dbReference type="Pfam" id="PF02558"/>
    </source>
</evidence>
<comment type="function">
    <text evidence="4">Catalyzes the NADPH-dependent reduction of ketopantoate into pantoic acid.</text>
</comment>
<dbReference type="InterPro" id="IPR008927">
    <property type="entry name" value="6-PGluconate_DH-like_C_sf"/>
</dbReference>
<name>A0ABW3LG92_9BACL</name>
<comment type="similarity">
    <text evidence="1 4">Belongs to the ketopantoate reductase family.</text>
</comment>
<dbReference type="InterPro" id="IPR003710">
    <property type="entry name" value="ApbA"/>
</dbReference>
<dbReference type="InterPro" id="IPR013328">
    <property type="entry name" value="6PGD_dom2"/>
</dbReference>